<evidence type="ECO:0000313" key="2">
    <source>
        <dbReference type="Proteomes" id="UP001153331"/>
    </source>
</evidence>
<dbReference type="Proteomes" id="UP001153331">
    <property type="component" value="Unassembled WGS sequence"/>
</dbReference>
<organism evidence="1 2">
    <name type="scientific">Boeremia exigua</name>
    <dbReference type="NCBI Taxonomy" id="749465"/>
    <lineage>
        <taxon>Eukaryota</taxon>
        <taxon>Fungi</taxon>
        <taxon>Dikarya</taxon>
        <taxon>Ascomycota</taxon>
        <taxon>Pezizomycotina</taxon>
        <taxon>Dothideomycetes</taxon>
        <taxon>Pleosporomycetidae</taxon>
        <taxon>Pleosporales</taxon>
        <taxon>Pleosporineae</taxon>
        <taxon>Didymellaceae</taxon>
        <taxon>Boeremia</taxon>
    </lineage>
</organism>
<proteinExistence type="predicted"/>
<evidence type="ECO:0000313" key="1">
    <source>
        <dbReference type="EMBL" id="KAJ8107338.1"/>
    </source>
</evidence>
<accession>A0ACC2HX83</accession>
<protein>
    <submittedName>
        <fullName evidence="1">Uncharacterized protein</fullName>
    </submittedName>
</protein>
<reference evidence="1" key="1">
    <citation type="submission" date="2022-11" db="EMBL/GenBank/DDBJ databases">
        <title>Genome Sequence of Boeremia exigua.</title>
        <authorList>
            <person name="Buettner E."/>
        </authorList>
    </citation>
    <scope>NUCLEOTIDE SEQUENCE</scope>
    <source>
        <strain evidence="1">CU02</strain>
    </source>
</reference>
<dbReference type="EMBL" id="JAPHNI010000949">
    <property type="protein sequence ID" value="KAJ8107338.1"/>
    <property type="molecule type" value="Genomic_DNA"/>
</dbReference>
<sequence length="605" mass="67701">MLWRWKSRSPSPPNQASSIPEMEHHSATPDSAAPGPPIDDIDSVSALSSVSQPNSDHNQESGETEAACPNSKPVASSAQVPSITDKDDAEPSTALVIEDVDAPKAKKSSSIRSKAQRSRPRFLTLLACVSYLLFHLLGLDLGMRLINGYTEPRLHQAEFQLQAALNGLVSERVVHKKLDVLLDTQMERQYSESYEHCLARGLYQAGSTFLGINFTRFPDARDQTVDWVTNNCDRLFYTPQLHTSNPSQLWKMVHSVRSSAEKAFALFRHRAALLRCKIRGIETQSREEHAVLQPAHNTTARPEILMKMLFGFDLDCEERARCRLVYSGPSLSTADMKTMSDTAGKAGREMSKLSYPFKRLFHINGRIISLLSLLQPLLAVYYLLTVRLSSPHPMQQATSVSKISRTARAWSRLCHAITHLDNDEKLALGLVINTALYALLHYEFNFITSEFDRLLLPAGLGLCAFHTPQALMFLNPVPGTNETVHSFCQAIWELYIVFRDVRCLPTPAPKKERPSPRQAPTICCSLKAASKIGARFVSPLTPISEDLYQERKAMYEEQGRWPRDDDELQYGYATESESGYDSDVDLSSGATPVVSDDEDWSVVER</sequence>
<keyword evidence="2" id="KW-1185">Reference proteome</keyword>
<comment type="caution">
    <text evidence="1">The sequence shown here is derived from an EMBL/GenBank/DDBJ whole genome shotgun (WGS) entry which is preliminary data.</text>
</comment>
<gene>
    <name evidence="1" type="ORF">OPT61_g8936</name>
</gene>
<name>A0ACC2HX83_9PLEO</name>